<dbReference type="InterPro" id="IPR013325">
    <property type="entry name" value="RNA_pol_sigma_r2"/>
</dbReference>
<dbReference type="PANTHER" id="PTHR43133">
    <property type="entry name" value="RNA POLYMERASE ECF-TYPE SIGMA FACTO"/>
    <property type="match status" value="1"/>
</dbReference>
<dbReference type="SUPFAM" id="SSF88946">
    <property type="entry name" value="Sigma2 domain of RNA polymerase sigma factors"/>
    <property type="match status" value="1"/>
</dbReference>
<gene>
    <name evidence="8" type="ORF">CS062_23900</name>
</gene>
<keyword evidence="2" id="KW-0805">Transcription regulation</keyword>
<dbReference type="NCBIfam" id="TIGR02937">
    <property type="entry name" value="sigma70-ECF"/>
    <property type="match status" value="1"/>
</dbReference>
<dbReference type="RefSeq" id="WP_099864293.1">
    <property type="nucleotide sequence ID" value="NZ_PEOG01000112.1"/>
</dbReference>
<organism evidence="8 9">
    <name type="scientific">Roseateles chitinivorans</name>
    <dbReference type="NCBI Taxonomy" id="2917965"/>
    <lineage>
        <taxon>Bacteria</taxon>
        <taxon>Pseudomonadati</taxon>
        <taxon>Pseudomonadota</taxon>
        <taxon>Betaproteobacteria</taxon>
        <taxon>Burkholderiales</taxon>
        <taxon>Sphaerotilaceae</taxon>
        <taxon>Roseateles</taxon>
    </lineage>
</organism>
<evidence type="ECO:0000256" key="4">
    <source>
        <dbReference type="ARBA" id="ARBA00023125"/>
    </source>
</evidence>
<dbReference type="SUPFAM" id="SSF88659">
    <property type="entry name" value="Sigma3 and sigma4 domains of RNA polymerase sigma factors"/>
    <property type="match status" value="1"/>
</dbReference>
<dbReference type="Pfam" id="PF08281">
    <property type="entry name" value="Sigma70_r4_2"/>
    <property type="match status" value="1"/>
</dbReference>
<evidence type="ECO:0000256" key="5">
    <source>
        <dbReference type="ARBA" id="ARBA00023163"/>
    </source>
</evidence>
<evidence type="ECO:0000259" key="7">
    <source>
        <dbReference type="Pfam" id="PF08281"/>
    </source>
</evidence>
<dbReference type="GO" id="GO:0006352">
    <property type="term" value="P:DNA-templated transcription initiation"/>
    <property type="evidence" value="ECO:0007669"/>
    <property type="project" value="InterPro"/>
</dbReference>
<dbReference type="InterPro" id="IPR007627">
    <property type="entry name" value="RNA_pol_sigma70_r2"/>
</dbReference>
<comment type="similarity">
    <text evidence="1">Belongs to the sigma-70 factor family. ECF subfamily.</text>
</comment>
<keyword evidence="9" id="KW-1185">Reference proteome</keyword>
<proteinExistence type="inferred from homology"/>
<evidence type="ECO:0000256" key="2">
    <source>
        <dbReference type="ARBA" id="ARBA00023015"/>
    </source>
</evidence>
<dbReference type="InterPro" id="IPR036388">
    <property type="entry name" value="WH-like_DNA-bd_sf"/>
</dbReference>
<name>A0A2G9C2P7_9BURK</name>
<evidence type="ECO:0000259" key="6">
    <source>
        <dbReference type="Pfam" id="PF04542"/>
    </source>
</evidence>
<dbReference type="EMBL" id="PEOG01000112">
    <property type="protein sequence ID" value="PIM50642.1"/>
    <property type="molecule type" value="Genomic_DNA"/>
</dbReference>
<dbReference type="Pfam" id="PF04542">
    <property type="entry name" value="Sigma70_r2"/>
    <property type="match status" value="1"/>
</dbReference>
<dbReference type="OrthoDB" id="8535698at2"/>
<dbReference type="Gene3D" id="1.10.1740.10">
    <property type="match status" value="1"/>
</dbReference>
<feature type="domain" description="RNA polymerase sigma-70 region 2" evidence="6">
    <location>
        <begin position="34"/>
        <end position="100"/>
    </location>
</feature>
<reference evidence="8 9" key="1">
    <citation type="submission" date="2017-11" db="EMBL/GenBank/DDBJ databases">
        <title>Draft genome sequence of Mitsuaria sp. HWN-4.</title>
        <authorList>
            <person name="Gundlapally S.R."/>
        </authorList>
    </citation>
    <scope>NUCLEOTIDE SEQUENCE [LARGE SCALE GENOMIC DNA]</scope>
    <source>
        <strain evidence="8 9">HWN-4</strain>
    </source>
</reference>
<dbReference type="InterPro" id="IPR013249">
    <property type="entry name" value="RNA_pol_sigma70_r4_t2"/>
</dbReference>
<dbReference type="InterPro" id="IPR013324">
    <property type="entry name" value="RNA_pol_sigma_r3/r4-like"/>
</dbReference>
<dbReference type="NCBIfam" id="NF009191">
    <property type="entry name" value="PRK12539.1"/>
    <property type="match status" value="1"/>
</dbReference>
<dbReference type="GO" id="GO:0003677">
    <property type="term" value="F:DNA binding"/>
    <property type="evidence" value="ECO:0007669"/>
    <property type="project" value="UniProtKB-KW"/>
</dbReference>
<dbReference type="GO" id="GO:0016987">
    <property type="term" value="F:sigma factor activity"/>
    <property type="evidence" value="ECO:0007669"/>
    <property type="project" value="UniProtKB-KW"/>
</dbReference>
<keyword evidence="5" id="KW-0804">Transcription</keyword>
<evidence type="ECO:0000256" key="1">
    <source>
        <dbReference type="ARBA" id="ARBA00010641"/>
    </source>
</evidence>
<keyword evidence="3" id="KW-0731">Sigma factor</keyword>
<dbReference type="AlphaFoldDB" id="A0A2G9C2P7"/>
<sequence length="187" mass="21497">MTRIDPVIATEHELHQLFLAGLDGDAAAYRRFLERLGALLRGYFRRRLQQLPDEVEDLVQDTLMAVHAQRQTYRRGEPLTAWVHAVARYKLVDLWRRRERQEALNDPLDEDLAVFATADHEAGDTRRDLGRLLERLPTSQRLPILHTKLEGLSVEETARLTGMSESAVKVGVHRGLKALARLWKDMT</sequence>
<keyword evidence="4" id="KW-0238">DNA-binding</keyword>
<dbReference type="InterPro" id="IPR014284">
    <property type="entry name" value="RNA_pol_sigma-70_dom"/>
</dbReference>
<comment type="caution">
    <text evidence="8">The sequence shown here is derived from an EMBL/GenBank/DDBJ whole genome shotgun (WGS) entry which is preliminary data.</text>
</comment>
<evidence type="ECO:0000313" key="8">
    <source>
        <dbReference type="EMBL" id="PIM50642.1"/>
    </source>
</evidence>
<dbReference type="PANTHER" id="PTHR43133:SF58">
    <property type="entry name" value="ECF RNA POLYMERASE SIGMA FACTOR SIGD"/>
    <property type="match status" value="1"/>
</dbReference>
<dbReference type="CDD" id="cd06171">
    <property type="entry name" value="Sigma70_r4"/>
    <property type="match status" value="1"/>
</dbReference>
<evidence type="ECO:0000313" key="9">
    <source>
        <dbReference type="Proteomes" id="UP000231501"/>
    </source>
</evidence>
<accession>A0A2G9C2P7</accession>
<dbReference type="NCBIfam" id="NF009188">
    <property type="entry name" value="PRK12536.1"/>
    <property type="match status" value="1"/>
</dbReference>
<dbReference type="Proteomes" id="UP000231501">
    <property type="component" value="Unassembled WGS sequence"/>
</dbReference>
<protein>
    <submittedName>
        <fullName evidence="8">RNA polymerase subunit sigma</fullName>
    </submittedName>
</protein>
<dbReference type="InterPro" id="IPR039425">
    <property type="entry name" value="RNA_pol_sigma-70-like"/>
</dbReference>
<evidence type="ECO:0000256" key="3">
    <source>
        <dbReference type="ARBA" id="ARBA00023082"/>
    </source>
</evidence>
<feature type="domain" description="RNA polymerase sigma factor 70 region 4 type 2" evidence="7">
    <location>
        <begin position="127"/>
        <end position="179"/>
    </location>
</feature>
<dbReference type="Gene3D" id="1.10.10.10">
    <property type="entry name" value="Winged helix-like DNA-binding domain superfamily/Winged helix DNA-binding domain"/>
    <property type="match status" value="1"/>
</dbReference>